<sequence>MKKTRKEALIYCFPAVDKELMDKMKGRGAKNYVVFLTRGAELFARCFHRYSTGDLVERQRYVFARDGSVRYGSDNGINWSVRNDFREPVFCKCCMGYNYDNSYSVLNIKAIDKSDMRYSQYQHYHGNMLMSYLHAYCKHPNLEYLMKQDYDVTSVRYTGWWGYQEKFLLSQRVNWKSNDLLKMLGLNKTEFKTLKGSEQLWEQYLDYREEYPKLRPEDLLNIAKVFKNEHGTLERLVRITGLTPQRVARYIHEQKMTPLDYSDYLEQCETLEYNIHDTMIALPHDFWTMHNRLTQIINYEHDELVLQNFTKRLAERVCLEFSADGLLVRQPHSLKEIEDEGRILSHCVGGYAERHAMGKLSIMFLRKTSEPDKPYYTVEVNQYGGIVQCRGYRNNVVQNGGEDKPQEIKDFEQKYKRYLDRVFAEKRKERKTA</sequence>
<dbReference type="EMBL" id="JANGCN010000017">
    <property type="protein sequence ID" value="MCQ5153345.1"/>
    <property type="molecule type" value="Genomic_DNA"/>
</dbReference>
<dbReference type="RefSeq" id="WP_256322114.1">
    <property type="nucleotide sequence ID" value="NZ_JANGCN010000017.1"/>
</dbReference>
<evidence type="ECO:0000313" key="1">
    <source>
        <dbReference type="EMBL" id="MCQ5153345.1"/>
    </source>
</evidence>
<evidence type="ECO:0000313" key="2">
    <source>
        <dbReference type="Proteomes" id="UP001206236"/>
    </source>
</evidence>
<comment type="caution">
    <text evidence="1">The sequence shown here is derived from an EMBL/GenBank/DDBJ whole genome shotgun (WGS) entry which is preliminary data.</text>
</comment>
<protein>
    <submittedName>
        <fullName evidence="1">PcfJ domain-containing protein</fullName>
    </submittedName>
</protein>
<proteinExistence type="predicted"/>
<name>A0AAW5KLE1_9FIRM</name>
<gene>
    <name evidence="1" type="ORF">NE632_08470</name>
</gene>
<reference evidence="1" key="1">
    <citation type="submission" date="2022-06" db="EMBL/GenBank/DDBJ databases">
        <title>Isolation of gut microbiota from human fecal samples.</title>
        <authorList>
            <person name="Pamer E.G."/>
            <person name="Barat B."/>
            <person name="Waligurski E."/>
            <person name="Medina S."/>
            <person name="Paddock L."/>
            <person name="Mostad J."/>
        </authorList>
    </citation>
    <scope>NUCLEOTIDE SEQUENCE</scope>
    <source>
        <strain evidence="1">DFI.5.57</strain>
    </source>
</reference>
<dbReference type="AlphaFoldDB" id="A0AAW5KLE1"/>
<dbReference type="Proteomes" id="UP001206236">
    <property type="component" value="Unassembled WGS sequence"/>
</dbReference>
<accession>A0AAW5KLE1</accession>
<dbReference type="InterPro" id="IPR025586">
    <property type="entry name" value="PcfJ"/>
</dbReference>
<organism evidence="1 2">
    <name type="scientific">Ruminococcus bicirculans</name>
    <name type="common">ex Wegman et al. 2014</name>
    <dbReference type="NCBI Taxonomy" id="1160721"/>
    <lineage>
        <taxon>Bacteria</taxon>
        <taxon>Bacillati</taxon>
        <taxon>Bacillota</taxon>
        <taxon>Clostridia</taxon>
        <taxon>Eubacteriales</taxon>
        <taxon>Oscillospiraceae</taxon>
        <taxon>Ruminococcus</taxon>
    </lineage>
</organism>
<dbReference type="Pfam" id="PF14284">
    <property type="entry name" value="PcfJ"/>
    <property type="match status" value="1"/>
</dbReference>